<name>A0A853AQT8_9PSEU</name>
<gene>
    <name evidence="2" type="ORF">HNR68_002010</name>
</gene>
<proteinExistence type="predicted"/>
<comment type="caution">
    <text evidence="2">The sequence shown here is derived from an EMBL/GenBank/DDBJ whole genome shotgun (WGS) entry which is preliminary data.</text>
</comment>
<feature type="transmembrane region" description="Helical" evidence="1">
    <location>
        <begin position="128"/>
        <end position="145"/>
    </location>
</feature>
<keyword evidence="1" id="KW-0812">Transmembrane</keyword>
<protein>
    <recommendedName>
        <fullName evidence="4">DUF2567 domain-containing protein</fullName>
    </recommendedName>
</protein>
<feature type="transmembrane region" description="Helical" evidence="1">
    <location>
        <begin position="99"/>
        <end position="121"/>
    </location>
</feature>
<evidence type="ECO:0000256" key="1">
    <source>
        <dbReference type="SAM" id="Phobius"/>
    </source>
</evidence>
<evidence type="ECO:0000313" key="3">
    <source>
        <dbReference type="Proteomes" id="UP000587002"/>
    </source>
</evidence>
<keyword evidence="3" id="KW-1185">Reference proteome</keyword>
<keyword evidence="1" id="KW-1133">Transmembrane helix</keyword>
<sequence>MADSAQAPGGESCGTRAAPERVGAGVEHLLVPHAAAAPVPRVVVKADLLPAVSAVSLVALLGLPLGWLWSRLAPPQQSVLGPNGSLTPLLVESYHAFDAIAIFSLLSFGTGLLTSSALWWVRRRRGPVLLVAGVLGALLASWIGVRTGASFAAELYPVPTDPQLGDLVTVAPEISTWWVLLVQPLAVALGYGLAASWNGLDDLGRRRA</sequence>
<evidence type="ECO:0000313" key="2">
    <source>
        <dbReference type="EMBL" id="NYI83380.1"/>
    </source>
</evidence>
<organism evidence="2 3">
    <name type="scientific">Saccharopolyspora hordei</name>
    <dbReference type="NCBI Taxonomy" id="1838"/>
    <lineage>
        <taxon>Bacteria</taxon>
        <taxon>Bacillati</taxon>
        <taxon>Actinomycetota</taxon>
        <taxon>Actinomycetes</taxon>
        <taxon>Pseudonocardiales</taxon>
        <taxon>Pseudonocardiaceae</taxon>
        <taxon>Saccharopolyspora</taxon>
    </lineage>
</organism>
<dbReference type="AlphaFoldDB" id="A0A853AQT8"/>
<dbReference type="RefSeq" id="WP_179719805.1">
    <property type="nucleotide sequence ID" value="NZ_BAABFH010000001.1"/>
</dbReference>
<dbReference type="EMBL" id="JACCFJ010000001">
    <property type="protein sequence ID" value="NYI83380.1"/>
    <property type="molecule type" value="Genomic_DNA"/>
</dbReference>
<evidence type="ECO:0008006" key="4">
    <source>
        <dbReference type="Google" id="ProtNLM"/>
    </source>
</evidence>
<reference evidence="2 3" key="1">
    <citation type="submission" date="2020-07" db="EMBL/GenBank/DDBJ databases">
        <title>Sequencing the genomes of 1000 actinobacteria strains.</title>
        <authorList>
            <person name="Klenk H.-P."/>
        </authorList>
    </citation>
    <scope>NUCLEOTIDE SEQUENCE [LARGE SCALE GENOMIC DNA]</scope>
    <source>
        <strain evidence="2 3">DSM 44065</strain>
    </source>
</reference>
<feature type="transmembrane region" description="Helical" evidence="1">
    <location>
        <begin position="48"/>
        <end position="69"/>
    </location>
</feature>
<dbReference type="Proteomes" id="UP000587002">
    <property type="component" value="Unassembled WGS sequence"/>
</dbReference>
<keyword evidence="1" id="KW-0472">Membrane</keyword>
<feature type="transmembrane region" description="Helical" evidence="1">
    <location>
        <begin position="177"/>
        <end position="200"/>
    </location>
</feature>
<accession>A0A853AQT8</accession>